<name>A0A9D4YZS2_CHLVU</name>
<proteinExistence type="predicted"/>
<reference evidence="2" key="2">
    <citation type="submission" date="2020-11" db="EMBL/GenBank/DDBJ databases">
        <authorList>
            <person name="Cecchin M."/>
            <person name="Marcolungo L."/>
            <person name="Rossato M."/>
            <person name="Girolomoni L."/>
            <person name="Cosentino E."/>
            <person name="Cuine S."/>
            <person name="Li-Beisson Y."/>
            <person name="Delledonne M."/>
            <person name="Ballottari M."/>
        </authorList>
    </citation>
    <scope>NUCLEOTIDE SEQUENCE</scope>
    <source>
        <strain evidence="2">211/11P</strain>
        <tissue evidence="2">Whole cell</tissue>
    </source>
</reference>
<evidence type="ECO:0000313" key="2">
    <source>
        <dbReference type="EMBL" id="KAI3434425.1"/>
    </source>
</evidence>
<organism evidence="2 3">
    <name type="scientific">Chlorella vulgaris</name>
    <name type="common">Green alga</name>
    <dbReference type="NCBI Taxonomy" id="3077"/>
    <lineage>
        <taxon>Eukaryota</taxon>
        <taxon>Viridiplantae</taxon>
        <taxon>Chlorophyta</taxon>
        <taxon>core chlorophytes</taxon>
        <taxon>Trebouxiophyceae</taxon>
        <taxon>Chlorellales</taxon>
        <taxon>Chlorellaceae</taxon>
        <taxon>Chlorella clade</taxon>
        <taxon>Chlorella</taxon>
    </lineage>
</organism>
<evidence type="ECO:0000256" key="1">
    <source>
        <dbReference type="SAM" id="MobiDB-lite"/>
    </source>
</evidence>
<reference evidence="2" key="1">
    <citation type="journal article" date="2019" name="Plant J.">
        <title>Chlorella vulgaris genome assembly and annotation reveals the molecular basis for metabolic acclimation to high light conditions.</title>
        <authorList>
            <person name="Cecchin M."/>
            <person name="Marcolungo L."/>
            <person name="Rossato M."/>
            <person name="Girolomoni L."/>
            <person name="Cosentino E."/>
            <person name="Cuine S."/>
            <person name="Li-Beisson Y."/>
            <person name="Delledonne M."/>
            <person name="Ballottari M."/>
        </authorList>
    </citation>
    <scope>NUCLEOTIDE SEQUENCE</scope>
    <source>
        <strain evidence="2">211/11P</strain>
    </source>
</reference>
<dbReference type="AlphaFoldDB" id="A0A9D4YZS2"/>
<evidence type="ECO:0000313" key="3">
    <source>
        <dbReference type="Proteomes" id="UP001055712"/>
    </source>
</evidence>
<sequence length="70" mass="7285">MGDAVAPQPRIHRLDEAVVNRIAAVEVIQAEAGQRLEGDVGEQPGLDSSRLPAPPRDTTAGQQPPACCTG</sequence>
<gene>
    <name evidence="2" type="ORF">D9Q98_002502</name>
</gene>
<keyword evidence="3" id="KW-1185">Reference proteome</keyword>
<dbReference type="EMBL" id="SIDB01000003">
    <property type="protein sequence ID" value="KAI3434425.1"/>
    <property type="molecule type" value="Genomic_DNA"/>
</dbReference>
<feature type="region of interest" description="Disordered" evidence="1">
    <location>
        <begin position="34"/>
        <end position="70"/>
    </location>
</feature>
<protein>
    <submittedName>
        <fullName evidence="2">Uncharacterized protein</fullName>
    </submittedName>
</protein>
<comment type="caution">
    <text evidence="2">The sequence shown here is derived from an EMBL/GenBank/DDBJ whole genome shotgun (WGS) entry which is preliminary data.</text>
</comment>
<dbReference type="Proteomes" id="UP001055712">
    <property type="component" value="Unassembled WGS sequence"/>
</dbReference>
<dbReference type="OrthoDB" id="514638at2759"/>
<accession>A0A9D4YZS2</accession>